<dbReference type="PROSITE" id="PS50850">
    <property type="entry name" value="MFS"/>
    <property type="match status" value="1"/>
</dbReference>
<dbReference type="PROSITE" id="PS00216">
    <property type="entry name" value="SUGAR_TRANSPORT_1"/>
    <property type="match status" value="1"/>
</dbReference>
<dbReference type="OrthoDB" id="2544694at2759"/>
<keyword evidence="4 5" id="KW-0472">Membrane</keyword>
<comment type="caution">
    <text evidence="7">The sequence shown here is derived from an EMBL/GenBank/DDBJ whole genome shotgun (WGS) entry which is preliminary data.</text>
</comment>
<feature type="transmembrane region" description="Helical" evidence="5">
    <location>
        <begin position="174"/>
        <end position="194"/>
    </location>
</feature>
<sequence length="476" mass="52771">MSGGRYTLFRSDSIERQASLKFSKHRQYQAVLIASLAATAAGTLDGWMMMSVNMSGKAEYNSMAVYHFISYMFAIIGAVTFGVISDNIGRKFALIIIGIVMLPVWILYMFANAWTVAAGLVLSGLAAGGATVAVPLYISDIADRSSRAILIVIFYQLFIAGELVTFFGNPKERLASTASFGFLIALIFVLTFIWMPESPYHLISVGREIDARKSLEFFCGDWDVDTQVALIKESTKNKKSLLAHIRDKSLRTPLLILAGLTTLSRLVAVDSFNYRLIKRHFYHNNEHVHANANEAIKLGFGVNLALQLIVMGLGAFLIEKYGRRKLLYISSFGISILAVPLMFAPFLSGYELILLPLLFLYIGAFSIGLATIPWILAGDLFAPEHKTVSYTVNAVLFWGMASFAPERLILAIRYFSNFFGVYFLFLTIAVVLYIKSVIPETKDSNPSDIRAEIDALISRFQTRQTTTPAAVVNGFL</sequence>
<dbReference type="SMR" id="A0A482XDH8"/>
<feature type="transmembrane region" description="Helical" evidence="5">
    <location>
        <begin position="388"/>
        <end position="405"/>
    </location>
</feature>
<feature type="transmembrane region" description="Helical" evidence="5">
    <location>
        <begin position="411"/>
        <end position="434"/>
    </location>
</feature>
<dbReference type="GO" id="GO:0016020">
    <property type="term" value="C:membrane"/>
    <property type="evidence" value="ECO:0007669"/>
    <property type="project" value="UniProtKB-SubCell"/>
</dbReference>
<dbReference type="STRING" id="195883.A0A482XDH8"/>
<dbReference type="PRINTS" id="PR00171">
    <property type="entry name" value="SUGRTRNSPORT"/>
</dbReference>
<dbReference type="PANTHER" id="PTHR48021:SF1">
    <property type="entry name" value="GH07001P-RELATED"/>
    <property type="match status" value="1"/>
</dbReference>
<feature type="transmembrane region" description="Helical" evidence="5">
    <location>
        <begin position="117"/>
        <end position="137"/>
    </location>
</feature>
<evidence type="ECO:0000256" key="5">
    <source>
        <dbReference type="SAM" id="Phobius"/>
    </source>
</evidence>
<dbReference type="Pfam" id="PF00083">
    <property type="entry name" value="Sugar_tr"/>
    <property type="match status" value="1"/>
</dbReference>
<keyword evidence="3 5" id="KW-1133">Transmembrane helix</keyword>
<feature type="transmembrane region" description="Helical" evidence="5">
    <location>
        <begin position="64"/>
        <end position="85"/>
    </location>
</feature>
<dbReference type="PANTHER" id="PTHR48021">
    <property type="match status" value="1"/>
</dbReference>
<reference evidence="7 8" key="1">
    <citation type="journal article" date="2017" name="Gigascience">
        <title>Genome sequence of the small brown planthopper, Laodelphax striatellus.</title>
        <authorList>
            <person name="Zhu J."/>
            <person name="Jiang F."/>
            <person name="Wang X."/>
            <person name="Yang P."/>
            <person name="Bao Y."/>
            <person name="Zhao W."/>
            <person name="Wang W."/>
            <person name="Lu H."/>
            <person name="Wang Q."/>
            <person name="Cui N."/>
            <person name="Li J."/>
            <person name="Chen X."/>
            <person name="Luo L."/>
            <person name="Yu J."/>
            <person name="Kang L."/>
            <person name="Cui F."/>
        </authorList>
    </citation>
    <scope>NUCLEOTIDE SEQUENCE [LARGE SCALE GENOMIC DNA]</scope>
    <source>
        <strain evidence="7">Lst14</strain>
    </source>
</reference>
<evidence type="ECO:0000313" key="8">
    <source>
        <dbReference type="Proteomes" id="UP000291343"/>
    </source>
</evidence>
<evidence type="ECO:0000256" key="4">
    <source>
        <dbReference type="ARBA" id="ARBA00023136"/>
    </source>
</evidence>
<proteinExistence type="predicted"/>
<evidence type="ECO:0000256" key="1">
    <source>
        <dbReference type="ARBA" id="ARBA00004141"/>
    </source>
</evidence>
<organism evidence="7 8">
    <name type="scientific">Laodelphax striatellus</name>
    <name type="common">Small brown planthopper</name>
    <name type="synonym">Delphax striatella</name>
    <dbReference type="NCBI Taxonomy" id="195883"/>
    <lineage>
        <taxon>Eukaryota</taxon>
        <taxon>Metazoa</taxon>
        <taxon>Ecdysozoa</taxon>
        <taxon>Arthropoda</taxon>
        <taxon>Hexapoda</taxon>
        <taxon>Insecta</taxon>
        <taxon>Pterygota</taxon>
        <taxon>Neoptera</taxon>
        <taxon>Paraneoptera</taxon>
        <taxon>Hemiptera</taxon>
        <taxon>Auchenorrhyncha</taxon>
        <taxon>Fulgoroidea</taxon>
        <taxon>Delphacidae</taxon>
        <taxon>Criomorphinae</taxon>
        <taxon>Laodelphax</taxon>
    </lineage>
</organism>
<comment type="subcellular location">
    <subcellularLocation>
        <location evidence="1">Membrane</location>
        <topology evidence="1">Multi-pass membrane protein</topology>
    </subcellularLocation>
</comment>
<dbReference type="Gene3D" id="1.20.1250.20">
    <property type="entry name" value="MFS general substrate transporter like domains"/>
    <property type="match status" value="1"/>
</dbReference>
<feature type="domain" description="Major facilitator superfamily (MFS) profile" evidence="6">
    <location>
        <begin position="1"/>
        <end position="442"/>
    </location>
</feature>
<dbReference type="InterPro" id="IPR050549">
    <property type="entry name" value="MFS_Trehalose_Transporter"/>
</dbReference>
<name>A0A482XDH8_LAOST</name>
<dbReference type="InParanoid" id="A0A482XDH8"/>
<dbReference type="InterPro" id="IPR005828">
    <property type="entry name" value="MFS_sugar_transport-like"/>
</dbReference>
<evidence type="ECO:0000256" key="2">
    <source>
        <dbReference type="ARBA" id="ARBA00022692"/>
    </source>
</evidence>
<evidence type="ECO:0000256" key="3">
    <source>
        <dbReference type="ARBA" id="ARBA00022989"/>
    </source>
</evidence>
<keyword evidence="8" id="KW-1185">Reference proteome</keyword>
<feature type="transmembrane region" description="Helical" evidence="5">
    <location>
        <begin position="92"/>
        <end position="111"/>
    </location>
</feature>
<dbReference type="GO" id="GO:0022857">
    <property type="term" value="F:transmembrane transporter activity"/>
    <property type="evidence" value="ECO:0007669"/>
    <property type="project" value="InterPro"/>
</dbReference>
<evidence type="ECO:0000313" key="7">
    <source>
        <dbReference type="EMBL" id="RZF43742.1"/>
    </source>
</evidence>
<dbReference type="SUPFAM" id="SSF103473">
    <property type="entry name" value="MFS general substrate transporter"/>
    <property type="match status" value="1"/>
</dbReference>
<dbReference type="InterPro" id="IPR005829">
    <property type="entry name" value="Sugar_transporter_CS"/>
</dbReference>
<dbReference type="InterPro" id="IPR020846">
    <property type="entry name" value="MFS_dom"/>
</dbReference>
<dbReference type="InterPro" id="IPR036259">
    <property type="entry name" value="MFS_trans_sf"/>
</dbReference>
<dbReference type="EMBL" id="QKKF02012223">
    <property type="protein sequence ID" value="RZF43742.1"/>
    <property type="molecule type" value="Genomic_DNA"/>
</dbReference>
<feature type="transmembrane region" description="Helical" evidence="5">
    <location>
        <begin position="353"/>
        <end position="376"/>
    </location>
</feature>
<dbReference type="Proteomes" id="UP000291343">
    <property type="component" value="Unassembled WGS sequence"/>
</dbReference>
<gene>
    <name evidence="7" type="ORF">LSTR_LSTR009165</name>
</gene>
<dbReference type="AlphaFoldDB" id="A0A482XDH8"/>
<feature type="transmembrane region" description="Helical" evidence="5">
    <location>
        <begin position="326"/>
        <end position="347"/>
    </location>
</feature>
<accession>A0A482XDH8</accession>
<feature type="transmembrane region" description="Helical" evidence="5">
    <location>
        <begin position="30"/>
        <end position="52"/>
    </location>
</feature>
<dbReference type="InterPro" id="IPR003663">
    <property type="entry name" value="Sugar/inositol_transpt"/>
</dbReference>
<feature type="transmembrane region" description="Helical" evidence="5">
    <location>
        <begin position="149"/>
        <end position="168"/>
    </location>
</feature>
<feature type="transmembrane region" description="Helical" evidence="5">
    <location>
        <begin position="296"/>
        <end position="319"/>
    </location>
</feature>
<evidence type="ECO:0000259" key="6">
    <source>
        <dbReference type="PROSITE" id="PS50850"/>
    </source>
</evidence>
<protein>
    <recommendedName>
        <fullName evidence="6">Major facilitator superfamily (MFS) profile domain-containing protein</fullName>
    </recommendedName>
</protein>
<keyword evidence="2 5" id="KW-0812">Transmembrane</keyword>